<dbReference type="EMBL" id="JAPDFW010000125">
    <property type="protein sequence ID" value="KAJ5067555.1"/>
    <property type="molecule type" value="Genomic_DNA"/>
</dbReference>
<proteinExistence type="predicted"/>
<evidence type="ECO:0000256" key="2">
    <source>
        <dbReference type="ARBA" id="ARBA00022801"/>
    </source>
</evidence>
<keyword evidence="4" id="KW-1185">Reference proteome</keyword>
<protein>
    <submittedName>
        <fullName evidence="3">Aprataxin-related</fullName>
    </submittedName>
</protein>
<dbReference type="Pfam" id="PF11969">
    <property type="entry name" value="DcpS_C"/>
    <property type="match status" value="1"/>
</dbReference>
<evidence type="ECO:0000256" key="1">
    <source>
        <dbReference type="ARBA" id="ARBA00022741"/>
    </source>
</evidence>
<comment type="caution">
    <text evidence="3">The sequence shown here is derived from an EMBL/GenBank/DDBJ whole genome shotgun (WGS) entry which is preliminary data.</text>
</comment>
<dbReference type="GO" id="GO:0016787">
    <property type="term" value="F:hydrolase activity"/>
    <property type="evidence" value="ECO:0007669"/>
    <property type="project" value="UniProtKB-KW"/>
</dbReference>
<evidence type="ECO:0000313" key="4">
    <source>
        <dbReference type="Proteomes" id="UP001149090"/>
    </source>
</evidence>
<dbReference type="PANTHER" id="PTHR12486">
    <property type="entry name" value="APRATAXIN-RELATED"/>
    <property type="match status" value="1"/>
</dbReference>
<dbReference type="Gene3D" id="3.30.428.10">
    <property type="entry name" value="HIT-like"/>
    <property type="match status" value="1"/>
</dbReference>
<evidence type="ECO:0000313" key="3">
    <source>
        <dbReference type="EMBL" id="KAJ5067555.1"/>
    </source>
</evidence>
<dbReference type="GO" id="GO:0000166">
    <property type="term" value="F:nucleotide binding"/>
    <property type="evidence" value="ECO:0007669"/>
    <property type="project" value="UniProtKB-KW"/>
</dbReference>
<organism evidence="3 4">
    <name type="scientific">Anaeramoeba ignava</name>
    <name type="common">Anaerobic marine amoeba</name>
    <dbReference type="NCBI Taxonomy" id="1746090"/>
    <lineage>
        <taxon>Eukaryota</taxon>
        <taxon>Metamonada</taxon>
        <taxon>Anaeramoebidae</taxon>
        <taxon>Anaeramoeba</taxon>
    </lineage>
</organism>
<dbReference type="SUPFAM" id="SSF54197">
    <property type="entry name" value="HIT-like"/>
    <property type="match status" value="1"/>
</dbReference>
<dbReference type="AlphaFoldDB" id="A0A9Q0L816"/>
<dbReference type="InterPro" id="IPR036265">
    <property type="entry name" value="HIT-like_sf"/>
</dbReference>
<dbReference type="Proteomes" id="UP001149090">
    <property type="component" value="Unassembled WGS sequence"/>
</dbReference>
<sequence>MNFVLNSNSNLNLINFKSSTKYLLSSLSSLFTKRYFVFRPKNIFMEKMKKLKISKKLEKNMSKKGDIEKYDPNLFGKIANQKAEYDKNRLILYQDSEIVCLEDAFKISEIHFLVIPKTKIETVNQLKANHCGMVKKMYRIGFEIAVAYARSLNNETGKIYRKMDFHELSKRFVCGFNLPVSIDWLHLHASFPPFKLSNCFRYPRFNPIENVIFDLEHFQKVNPFILNFKENESELANPDYKMNIYWRDKIRDNQKDILEKIEKEKNKNKF</sequence>
<keyword evidence="1" id="KW-0547">Nucleotide-binding</keyword>
<accession>A0A9Q0L816</accession>
<dbReference type="PANTHER" id="PTHR12486:SF5">
    <property type="entry name" value="ADENOSINE 5'-MONOPHOSPHORAMIDASE HINT3"/>
    <property type="match status" value="1"/>
</dbReference>
<gene>
    <name evidence="3" type="ORF">M0811_02743</name>
</gene>
<reference evidence="3" key="1">
    <citation type="submission" date="2022-10" db="EMBL/GenBank/DDBJ databases">
        <title>Novel sulphate-reducing endosymbionts in the free-living metamonad Anaeramoeba.</title>
        <authorList>
            <person name="Jerlstrom-Hultqvist J."/>
            <person name="Cepicka I."/>
            <person name="Gallot-Lavallee L."/>
            <person name="Salas-Leiva D."/>
            <person name="Curtis B.A."/>
            <person name="Zahonova K."/>
            <person name="Pipaliya S."/>
            <person name="Dacks J."/>
            <person name="Roger A.J."/>
        </authorList>
    </citation>
    <scope>NUCLEOTIDE SEQUENCE</scope>
    <source>
        <strain evidence="3">BMAN</strain>
    </source>
</reference>
<keyword evidence="2" id="KW-0378">Hydrolase</keyword>
<name>A0A9Q0L816_ANAIG</name>
<dbReference type="OrthoDB" id="1915375at2759"/>